<sequence>MNNEEIKEIIQQLLNVMEISGEIEVAPEETIKVTRFHIKTDKAHLLIGNQGAHLTALSHIVRKIVERKLGRNEQEQGGFIVDVDDYQSKKIAEIKEKTGLLAERAQYFKIDVEMDPMPAYERMIVHAILSGTESIKTESTGEGKNRRVVVRYVGE</sequence>
<name>A0A1G2SC77_9BACT</name>
<dbReference type="PROSITE" id="PS51061">
    <property type="entry name" value="R3H"/>
    <property type="match status" value="1"/>
</dbReference>
<dbReference type="Gene3D" id="3.30.1370.50">
    <property type="entry name" value="R3H-like domain"/>
    <property type="match status" value="1"/>
</dbReference>
<dbReference type="InterPro" id="IPR036867">
    <property type="entry name" value="R3H_dom_sf"/>
</dbReference>
<dbReference type="Pfam" id="PF01424">
    <property type="entry name" value="R3H"/>
    <property type="match status" value="1"/>
</dbReference>
<gene>
    <name evidence="2" type="ORF">A2675_01540</name>
</gene>
<dbReference type="Proteomes" id="UP000176997">
    <property type="component" value="Unassembled WGS sequence"/>
</dbReference>
<dbReference type="InterPro" id="IPR015946">
    <property type="entry name" value="KH_dom-like_a/b"/>
</dbReference>
<dbReference type="PANTHER" id="PTHR35800:SF1">
    <property type="entry name" value="RNA-BINDING PROTEIN KHPB"/>
    <property type="match status" value="1"/>
</dbReference>
<proteinExistence type="predicted"/>
<dbReference type="EMBL" id="MHUS01000005">
    <property type="protein sequence ID" value="OHA81991.1"/>
    <property type="molecule type" value="Genomic_DNA"/>
</dbReference>
<dbReference type="AlphaFoldDB" id="A0A1G2SC77"/>
<dbReference type="STRING" id="1802723.A2675_01540"/>
<dbReference type="Gene3D" id="3.30.300.20">
    <property type="match status" value="1"/>
</dbReference>
<accession>A0A1G2SC77</accession>
<organism evidence="2 3">
    <name type="scientific">Candidatus Yonathbacteria bacterium RIFCSPHIGHO2_01_FULL_51_10</name>
    <dbReference type="NCBI Taxonomy" id="1802723"/>
    <lineage>
        <taxon>Bacteria</taxon>
        <taxon>Candidatus Yonathiibacteriota</taxon>
    </lineage>
</organism>
<dbReference type="SUPFAM" id="SSF82708">
    <property type="entry name" value="R3H domain"/>
    <property type="match status" value="1"/>
</dbReference>
<dbReference type="InterPro" id="IPR039247">
    <property type="entry name" value="KhpB"/>
</dbReference>
<reference evidence="2 3" key="1">
    <citation type="journal article" date="2016" name="Nat. Commun.">
        <title>Thousands of microbial genomes shed light on interconnected biogeochemical processes in an aquifer system.</title>
        <authorList>
            <person name="Anantharaman K."/>
            <person name="Brown C.T."/>
            <person name="Hug L.A."/>
            <person name="Sharon I."/>
            <person name="Castelle C.J."/>
            <person name="Probst A.J."/>
            <person name="Thomas B.C."/>
            <person name="Singh A."/>
            <person name="Wilkins M.J."/>
            <person name="Karaoz U."/>
            <person name="Brodie E.L."/>
            <person name="Williams K.H."/>
            <person name="Hubbard S.S."/>
            <person name="Banfield J.F."/>
        </authorList>
    </citation>
    <scope>NUCLEOTIDE SEQUENCE [LARGE SCALE GENOMIC DNA]</scope>
</reference>
<evidence type="ECO:0000313" key="3">
    <source>
        <dbReference type="Proteomes" id="UP000176997"/>
    </source>
</evidence>
<comment type="caution">
    <text evidence="2">The sequence shown here is derived from an EMBL/GenBank/DDBJ whole genome shotgun (WGS) entry which is preliminary data.</text>
</comment>
<evidence type="ECO:0000313" key="2">
    <source>
        <dbReference type="EMBL" id="OHA81991.1"/>
    </source>
</evidence>
<dbReference type="GO" id="GO:0003723">
    <property type="term" value="F:RNA binding"/>
    <property type="evidence" value="ECO:0007669"/>
    <property type="project" value="InterPro"/>
</dbReference>
<dbReference type="SMART" id="SM00393">
    <property type="entry name" value="R3H"/>
    <property type="match status" value="1"/>
</dbReference>
<feature type="domain" description="R3H" evidence="1">
    <location>
        <begin position="88"/>
        <end position="154"/>
    </location>
</feature>
<protein>
    <recommendedName>
        <fullName evidence="1">R3H domain-containing protein</fullName>
    </recommendedName>
</protein>
<evidence type="ECO:0000259" key="1">
    <source>
        <dbReference type="PROSITE" id="PS51061"/>
    </source>
</evidence>
<dbReference type="PANTHER" id="PTHR35800">
    <property type="entry name" value="PROTEIN JAG"/>
    <property type="match status" value="1"/>
</dbReference>
<dbReference type="InterPro" id="IPR001374">
    <property type="entry name" value="R3H_dom"/>
</dbReference>